<dbReference type="AlphaFoldDB" id="A0A327VNE6"/>
<dbReference type="Pfam" id="PF14054">
    <property type="entry name" value="DUF4249"/>
    <property type="match status" value="1"/>
</dbReference>
<accession>A0A327VNE6</accession>
<evidence type="ECO:0000313" key="1">
    <source>
        <dbReference type="EMBL" id="RAJ76613.1"/>
    </source>
</evidence>
<organism evidence="1 2">
    <name type="scientific">Chitinophaga dinghuensis</name>
    <dbReference type="NCBI Taxonomy" id="1539050"/>
    <lineage>
        <taxon>Bacteria</taxon>
        <taxon>Pseudomonadati</taxon>
        <taxon>Bacteroidota</taxon>
        <taxon>Chitinophagia</taxon>
        <taxon>Chitinophagales</taxon>
        <taxon>Chitinophagaceae</taxon>
        <taxon>Chitinophaga</taxon>
    </lineage>
</organism>
<dbReference type="RefSeq" id="WP_111594338.1">
    <property type="nucleotide sequence ID" value="NZ_QLMA01000008.1"/>
</dbReference>
<proteinExistence type="predicted"/>
<dbReference type="InterPro" id="IPR025345">
    <property type="entry name" value="DUF4249"/>
</dbReference>
<comment type="caution">
    <text evidence="1">The sequence shown here is derived from an EMBL/GenBank/DDBJ whole genome shotgun (WGS) entry which is preliminary data.</text>
</comment>
<dbReference type="OrthoDB" id="752487at2"/>
<dbReference type="Proteomes" id="UP000249819">
    <property type="component" value="Unassembled WGS sequence"/>
</dbReference>
<sequence length="292" mass="32755">MKTRILLFPVLLLLFYSCKKTITINLPEEANKPVLNLLMSKDSLIIARVTVSSRTSGNDIFPEVKEATLKLYENGTFKENLAPFLLADLTYYKGTSKAVAGATYRVVASVPGYEDVEGSDFIPEQASVGEMSVKLVKDNDGWGSKGNISVVLHDKAGEKNYYRIRLYELVTLKDAVDTVGTTYKFKVDFQTNELQDGIFNKESEWDFYTDDALFDGRSPRFNFITGRGGEFKKVIVEVTSLTYSSYSYLHSSFMARLKNEDPLSERVIVFNNILNGLGIVGGMAIKEYLIMP</sequence>
<name>A0A327VNE6_9BACT</name>
<dbReference type="PROSITE" id="PS51257">
    <property type="entry name" value="PROKAR_LIPOPROTEIN"/>
    <property type="match status" value="1"/>
</dbReference>
<gene>
    <name evidence="1" type="ORF">CLV59_108132</name>
</gene>
<evidence type="ECO:0000313" key="2">
    <source>
        <dbReference type="Proteomes" id="UP000249819"/>
    </source>
</evidence>
<dbReference type="EMBL" id="QLMA01000008">
    <property type="protein sequence ID" value="RAJ76613.1"/>
    <property type="molecule type" value="Genomic_DNA"/>
</dbReference>
<reference evidence="1 2" key="1">
    <citation type="submission" date="2018-06" db="EMBL/GenBank/DDBJ databases">
        <title>Genomic Encyclopedia of Archaeal and Bacterial Type Strains, Phase II (KMG-II): from individual species to whole genera.</title>
        <authorList>
            <person name="Goeker M."/>
        </authorList>
    </citation>
    <scope>NUCLEOTIDE SEQUENCE [LARGE SCALE GENOMIC DNA]</scope>
    <source>
        <strain evidence="1 2">DSM 29821</strain>
    </source>
</reference>
<keyword evidence="2" id="KW-1185">Reference proteome</keyword>
<protein>
    <submittedName>
        <fullName evidence="1">Uncharacterized protein DUF4249</fullName>
    </submittedName>
</protein>